<dbReference type="Gene3D" id="2.130.10.10">
    <property type="entry name" value="YVTN repeat-like/Quinoprotein amine dehydrogenase"/>
    <property type="match status" value="1"/>
</dbReference>
<evidence type="ECO:0000256" key="11">
    <source>
        <dbReference type="ARBA" id="ARBA00022927"/>
    </source>
</evidence>
<dbReference type="GO" id="GO:0007029">
    <property type="term" value="P:endoplasmic reticulum organization"/>
    <property type="evidence" value="ECO:0007669"/>
    <property type="project" value="TreeGrafter"/>
</dbReference>
<dbReference type="PROSITE" id="PS50082">
    <property type="entry name" value="WD_REPEATS_2"/>
    <property type="match status" value="2"/>
</dbReference>
<keyword evidence="7 16" id="KW-0853">WD repeat</keyword>
<reference evidence="18 19" key="2">
    <citation type="submission" date="2016-05" db="EMBL/GenBank/DDBJ databases">
        <title>Lineage-specific infection strategies underlie the spectrum of fungal disease in amphibians.</title>
        <authorList>
            <person name="Cuomo C.A."/>
            <person name="Farrer R.A."/>
            <person name="James T."/>
            <person name="Longcore J."/>
            <person name="Birren B."/>
        </authorList>
    </citation>
    <scope>NUCLEOTIDE SEQUENCE [LARGE SCALE GENOMIC DNA]</scope>
    <source>
        <strain evidence="18 19">JEL423</strain>
    </source>
</reference>
<evidence type="ECO:0000256" key="2">
    <source>
        <dbReference type="ARBA" id="ARBA00004397"/>
    </source>
</evidence>
<dbReference type="EMBL" id="DS022302">
    <property type="protein sequence ID" value="OAJ39035.1"/>
    <property type="molecule type" value="Genomic_DNA"/>
</dbReference>
<evidence type="ECO:0000313" key="18">
    <source>
        <dbReference type="EMBL" id="OAJ39035.1"/>
    </source>
</evidence>
<keyword evidence="9" id="KW-0256">Endoplasmic reticulum</keyword>
<dbReference type="PROSITE" id="PS50294">
    <property type="entry name" value="WD_REPEATS_REGION"/>
    <property type="match status" value="2"/>
</dbReference>
<dbReference type="SUPFAM" id="SSF50978">
    <property type="entry name" value="WD40 repeat-like"/>
    <property type="match status" value="1"/>
</dbReference>
<feature type="compositionally biased region" description="Low complexity" evidence="17">
    <location>
        <begin position="1287"/>
        <end position="1297"/>
    </location>
</feature>
<evidence type="ECO:0000256" key="1">
    <source>
        <dbReference type="ARBA" id="ARBA00004299"/>
    </source>
</evidence>
<evidence type="ECO:0000313" key="19">
    <source>
        <dbReference type="Proteomes" id="UP000077115"/>
    </source>
</evidence>
<feature type="compositionally biased region" description="Pro residues" evidence="17">
    <location>
        <begin position="1349"/>
        <end position="1360"/>
    </location>
</feature>
<feature type="compositionally biased region" description="Polar residues" evidence="17">
    <location>
        <begin position="1406"/>
        <end position="1415"/>
    </location>
</feature>
<dbReference type="InterPro" id="IPR036322">
    <property type="entry name" value="WD40_repeat_dom_sf"/>
</dbReference>
<dbReference type="Gene3D" id="1.20.940.10">
    <property type="entry name" value="Functional domain of the splicing factor Prp18"/>
    <property type="match status" value="1"/>
</dbReference>
<sequence length="1487" mass="159612">MKIRSIERNCTLAWSPANQDVLLALGTVSGALDASFSSSTELELFDINIAGTALTPNGTTATTSKSMRKVGSVPMNARFNRLAWGAPGTQGTLKNGLIAAGKENGELDLLNPHLILDGKSDKESLIARHTTHGGPVRGLDFNPLHKNLLASGASDGEISIWDLNTVKSYAPGARSQRLDNVTALSWNRQVPHILASASNSGYTVVWDLRNRKEIIQLSYPGGRKPVTSLAWNPDTPMQMVTAVDDDMNSMLLMWDLRNASAPERTFSGHSKGILSVAWCPKDSELLLSCGKDNRTIVWNTVQGEPIGDLNHSANWTFDAQWCPKNPDLIAVASFDGCVTIHSLQSIASEEPDFQDNTVPSESHIDDDPFAQVSRQQTLNDPDAPVFVLRHPPKWLCQPAGATFGFGNRLVRTKPAQGKSVVSIHTVHSDAEISQRIDLLSRAFQSGSYEELVQYCDTLSSPETGFTLSEKDREVFKFFKAMVSSTSRDDIVQMLGFDKNLIADERLSGLFKRLNVKPVLPTDEQSVTNEDGSIATKSGSKSTATPFSLFAIGKPTEDSDIDTLITKALMLSDFETAVNICLGANRLADALVLAVSGGEELLYRTQQEYFRRTSKFKPYSRILQGIVDGDLMDVVENARVDGLGGGSWKDLVALVCTYAKNDDFSKLMGMIGSRLETTGSSLALTGTHTTMPSISGIKRSPMLTASDRERNHAAILCYIGAGNFDKVVGVWCQNEPADVTKPPPVTGLSTRLPSPTHASAVKSAASPKLALQTLIEKIFILSSVVQFVDPELNGLMDGQTEYALAPLYAKYLDYASMAAHAGNIECAWRILELVPNAFTTTPAPHASFENNQAGDDNGFDTLATAQADQVVSTDPVAILRDLVYQSGGYRIHQVGSAPAFPFSPFELAKPYEEPVYTQQPANSYNYGGQSNQNQFNIGNAWAQPSVPHTSRQPSFGGYQPQQQAPTPPVAMQPSMYGGAGFQPQQQQQNTWNHSNQQSYGGNSAYGGYQGQPSFQQQQQAPSVGVPSFQPAYARSTSVPPQSNPYAPMQTMQQQPPMSRTSSVLSPPITTPAVPAKHPVGDRSHIPEGQKPCFKILQHHLDDFKDSVHVGATGSADPHLMNSYRDAEKRLGQLFDQMNNTEVPQDVAEKLLQIGKALDKSDFVGAHRIQVDLMTRRFDVCGVWIVGIKRLIESLERIKMGPVGSSHQGHAGSPNDGLVSPGMNGQQQPSLGYQSSPPIPMGASNGQRPSMSYGNNAAFPPSPSLGYGGSHMQQQPLAPPPLAGPPPIGSGRPSISPYPSTMPTQNHMPLAPPPIAGSSQHMQNAFPPTISNGSNTQQTPPPPTSLSTFGAPPPGMSAPPPTTSTFKASMLPHTQMGGSGRSSFGAPPPSQPLQPIAPPPLGMMPPIQSAQHTSTFGNAPPVRSTSSMSYSSSVGNGIAPPPLHGQQRLPAQQPYFQGGNSGAPPPTTFGGPFPPPPVGSFSMPPPPPQ</sequence>
<feature type="compositionally biased region" description="Polar residues" evidence="17">
    <location>
        <begin position="1033"/>
        <end position="1043"/>
    </location>
</feature>
<evidence type="ECO:0000256" key="12">
    <source>
        <dbReference type="ARBA" id="ARBA00023136"/>
    </source>
</evidence>
<keyword evidence="8" id="KW-0677">Repeat</keyword>
<feature type="compositionally biased region" description="Pro residues" evidence="17">
    <location>
        <begin position="1275"/>
        <end position="1286"/>
    </location>
</feature>
<feature type="compositionally biased region" description="Low complexity" evidence="17">
    <location>
        <begin position="1422"/>
        <end position="1431"/>
    </location>
</feature>
<name>A0A177WH25_BATDL</name>
<feature type="compositionally biased region" description="Polar residues" evidence="17">
    <location>
        <begin position="1221"/>
        <end position="1234"/>
    </location>
</feature>
<dbReference type="FunFam" id="2.130.10.10:FF:000526">
    <property type="entry name" value="Protein transport protein SEC31"/>
    <property type="match status" value="1"/>
</dbReference>
<feature type="region of interest" description="Disordered" evidence="17">
    <location>
        <begin position="939"/>
        <end position="1066"/>
    </location>
</feature>
<keyword evidence="10" id="KW-0931">ER-Golgi transport</keyword>
<evidence type="ECO:0000256" key="9">
    <source>
        <dbReference type="ARBA" id="ARBA00022824"/>
    </source>
</evidence>
<organism evidence="18 19">
    <name type="scientific">Batrachochytrium dendrobatidis (strain JEL423)</name>
    <dbReference type="NCBI Taxonomy" id="403673"/>
    <lineage>
        <taxon>Eukaryota</taxon>
        <taxon>Fungi</taxon>
        <taxon>Fungi incertae sedis</taxon>
        <taxon>Chytridiomycota</taxon>
        <taxon>Chytridiomycota incertae sedis</taxon>
        <taxon>Chytridiomycetes</taxon>
        <taxon>Rhizophydiales</taxon>
        <taxon>Rhizophydiales incertae sedis</taxon>
        <taxon>Batrachochytrium</taxon>
    </lineage>
</organism>
<dbReference type="GO" id="GO:0005198">
    <property type="term" value="F:structural molecule activity"/>
    <property type="evidence" value="ECO:0007669"/>
    <property type="project" value="TreeGrafter"/>
</dbReference>
<dbReference type="VEuPathDB" id="FungiDB:BDEG_22912"/>
<feature type="repeat" description="WD" evidence="16">
    <location>
        <begin position="129"/>
        <end position="171"/>
    </location>
</feature>
<dbReference type="Proteomes" id="UP000077115">
    <property type="component" value="Unassembled WGS sequence"/>
</dbReference>
<comment type="subunit">
    <text evidence="15">The COPII coat is composed of at least 5 proteins: the SEC23/24 complex, the SEC13/31 complex, and the protein SAR1. SEC13 and SEC31 make a 2:2 tetramer that forms the edge element of the COPII outer coat. The tetramer self-assembles in multiple copies to form the complete polyhedral cage. Interacts (via WD 8) with SEC13.</text>
</comment>
<feature type="compositionally biased region" description="Pro residues" evidence="17">
    <location>
        <begin position="1384"/>
        <end position="1401"/>
    </location>
</feature>
<keyword evidence="13" id="KW-0968">Cytoplasmic vesicle</keyword>
<dbReference type="InterPro" id="IPR001680">
    <property type="entry name" value="WD40_rpt"/>
</dbReference>
<feature type="compositionally biased region" description="Pro residues" evidence="17">
    <location>
        <begin position="1461"/>
        <end position="1487"/>
    </location>
</feature>
<dbReference type="GO" id="GO:0030127">
    <property type="term" value="C:COPII vesicle coat"/>
    <property type="evidence" value="ECO:0007669"/>
    <property type="project" value="TreeGrafter"/>
</dbReference>
<evidence type="ECO:0000256" key="3">
    <source>
        <dbReference type="ARBA" id="ARBA00009358"/>
    </source>
</evidence>
<feature type="compositionally biased region" description="Low complexity" evidence="17">
    <location>
        <begin position="981"/>
        <end position="996"/>
    </location>
</feature>
<feature type="compositionally biased region" description="Low complexity" evidence="17">
    <location>
        <begin position="1009"/>
        <end position="1026"/>
    </location>
</feature>
<comment type="subcellular location">
    <subcellularLocation>
        <location evidence="1">Cytoplasmic vesicle</location>
        <location evidence="1">COPII-coated vesicle membrane</location>
        <topology evidence="1">Peripheral membrane protein</topology>
        <orientation evidence="1">Cytoplasmic side</orientation>
    </subcellularLocation>
    <subcellularLocation>
        <location evidence="2">Endoplasmic reticulum membrane</location>
        <topology evidence="2">Peripheral membrane protein</topology>
        <orientation evidence="2">Cytoplasmic side</orientation>
    </subcellularLocation>
</comment>
<dbReference type="InterPro" id="IPR015943">
    <property type="entry name" value="WD40/YVTN_repeat-like_dom_sf"/>
</dbReference>
<dbReference type="InterPro" id="IPR019775">
    <property type="entry name" value="WD40_repeat_CS"/>
</dbReference>
<dbReference type="InterPro" id="IPR040251">
    <property type="entry name" value="SEC31-like"/>
</dbReference>
<comment type="function">
    <text evidence="14">Component of the coat protein complex II (COPII) which promotes the formation of transport vesicles from the endoplasmic reticulum (ER). The coat has two main functions, the physical deformation of the endoplasmic reticulum membrane into vesicles and the selection of cargo molecules.</text>
</comment>
<evidence type="ECO:0000256" key="16">
    <source>
        <dbReference type="PROSITE-ProRule" id="PRU00221"/>
    </source>
</evidence>
<keyword evidence="6" id="KW-0813">Transport</keyword>
<evidence type="ECO:0000256" key="17">
    <source>
        <dbReference type="SAM" id="MobiDB-lite"/>
    </source>
</evidence>
<evidence type="ECO:0000256" key="5">
    <source>
        <dbReference type="ARBA" id="ARBA00021236"/>
    </source>
</evidence>
<dbReference type="Pfam" id="PF00400">
    <property type="entry name" value="WD40"/>
    <property type="match status" value="2"/>
</dbReference>
<comment type="similarity">
    <text evidence="3">Belongs to the WD repeat SEC31 family.</text>
</comment>
<reference evidence="18 19" key="1">
    <citation type="submission" date="2006-10" db="EMBL/GenBank/DDBJ databases">
        <title>The Genome Sequence of Batrachochytrium dendrobatidis JEL423.</title>
        <authorList>
            <consortium name="The Broad Institute Genome Sequencing Platform"/>
            <person name="Birren B."/>
            <person name="Lander E."/>
            <person name="Galagan J."/>
            <person name="Cuomo C."/>
            <person name="Devon K."/>
            <person name="Jaffe D."/>
            <person name="Butler J."/>
            <person name="Alvarez P."/>
            <person name="Gnerre S."/>
            <person name="Grabherr M."/>
            <person name="Kleber M."/>
            <person name="Mauceli E."/>
            <person name="Brockman W."/>
            <person name="Young S."/>
            <person name="LaButti K."/>
            <person name="Sykes S."/>
            <person name="DeCaprio D."/>
            <person name="Crawford M."/>
            <person name="Koehrsen M."/>
            <person name="Engels R."/>
            <person name="Montgomery P."/>
            <person name="Pearson M."/>
            <person name="Howarth C."/>
            <person name="Larson L."/>
            <person name="White J."/>
            <person name="O'Leary S."/>
            <person name="Kodira C."/>
            <person name="Zeng Q."/>
            <person name="Yandava C."/>
            <person name="Alvarado L."/>
            <person name="Longcore J."/>
            <person name="James T."/>
        </authorList>
    </citation>
    <scope>NUCLEOTIDE SEQUENCE [LARGE SCALE GENOMIC DNA]</scope>
    <source>
        <strain evidence="18 19">JEL423</strain>
    </source>
</reference>
<dbReference type="OrthoDB" id="542917at2759"/>
<feature type="compositionally biased region" description="Low complexity" evidence="17">
    <location>
        <begin position="1046"/>
        <end position="1056"/>
    </location>
</feature>
<gene>
    <name evidence="18" type="ORF">BDEG_22912</name>
</gene>
<evidence type="ECO:0000256" key="14">
    <source>
        <dbReference type="ARBA" id="ARBA00025471"/>
    </source>
</evidence>
<evidence type="ECO:0000256" key="6">
    <source>
        <dbReference type="ARBA" id="ARBA00022448"/>
    </source>
</evidence>
<evidence type="ECO:0000256" key="15">
    <source>
        <dbReference type="ARBA" id="ARBA00025864"/>
    </source>
</evidence>
<dbReference type="Gene3D" id="1.25.40.1030">
    <property type="match status" value="1"/>
</dbReference>
<feature type="repeat" description="WD" evidence="16">
    <location>
        <begin position="266"/>
        <end position="308"/>
    </location>
</feature>
<dbReference type="GO" id="GO:0005789">
    <property type="term" value="C:endoplasmic reticulum membrane"/>
    <property type="evidence" value="ECO:0007669"/>
    <property type="project" value="UniProtKB-SubCell"/>
</dbReference>
<evidence type="ECO:0000256" key="7">
    <source>
        <dbReference type="ARBA" id="ARBA00022574"/>
    </source>
</evidence>
<proteinExistence type="inferred from homology"/>
<feature type="compositionally biased region" description="Polar residues" evidence="17">
    <location>
        <begin position="1242"/>
        <end position="1253"/>
    </location>
</feature>
<evidence type="ECO:0000256" key="8">
    <source>
        <dbReference type="ARBA" id="ARBA00022737"/>
    </source>
</evidence>
<dbReference type="PANTHER" id="PTHR13923:SF11">
    <property type="entry name" value="SECRETORY 31, ISOFORM D"/>
    <property type="match status" value="1"/>
</dbReference>
<dbReference type="GO" id="GO:0070971">
    <property type="term" value="C:endoplasmic reticulum exit site"/>
    <property type="evidence" value="ECO:0007669"/>
    <property type="project" value="TreeGrafter"/>
</dbReference>
<dbReference type="STRING" id="403673.A0A177WH25"/>
<dbReference type="eggNOG" id="KOG0307">
    <property type="taxonomic scope" value="Eukaryota"/>
</dbReference>
<dbReference type="GO" id="GO:0090110">
    <property type="term" value="P:COPII-coated vesicle cargo loading"/>
    <property type="evidence" value="ECO:0007669"/>
    <property type="project" value="TreeGrafter"/>
</dbReference>
<keyword evidence="11" id="KW-0653">Protein transport</keyword>
<dbReference type="PROSITE" id="PS00678">
    <property type="entry name" value="WD_REPEATS_1"/>
    <property type="match status" value="1"/>
</dbReference>
<feature type="region of interest" description="Disordered" evidence="17">
    <location>
        <begin position="1201"/>
        <end position="1487"/>
    </location>
</feature>
<evidence type="ECO:0000256" key="13">
    <source>
        <dbReference type="ARBA" id="ARBA00023329"/>
    </source>
</evidence>
<dbReference type="PANTHER" id="PTHR13923">
    <property type="entry name" value="SEC31-RELATED PROTEIN"/>
    <property type="match status" value="1"/>
</dbReference>
<evidence type="ECO:0000256" key="10">
    <source>
        <dbReference type="ARBA" id="ARBA00022892"/>
    </source>
</evidence>
<evidence type="ECO:0000256" key="4">
    <source>
        <dbReference type="ARBA" id="ARBA00013507"/>
    </source>
</evidence>
<keyword evidence="12" id="KW-0472">Membrane</keyword>
<protein>
    <recommendedName>
        <fullName evidence="5">Protein transport protein SEC31</fullName>
    </recommendedName>
    <alternativeName>
        <fullName evidence="4">Protein transport protein sec31</fullName>
    </alternativeName>
</protein>
<dbReference type="SMART" id="SM00320">
    <property type="entry name" value="WD40"/>
    <property type="match status" value="5"/>
</dbReference>
<dbReference type="GO" id="GO:0015031">
    <property type="term" value="P:protein transport"/>
    <property type="evidence" value="ECO:0007669"/>
    <property type="project" value="UniProtKB-KW"/>
</dbReference>
<accession>A0A177WH25</accession>